<proteinExistence type="predicted"/>
<dbReference type="InterPro" id="IPR005017">
    <property type="entry name" value="OMPP1/FadL/TodX"/>
</dbReference>
<gene>
    <name evidence="7" type="ORF">MNBD_BACTEROID01-264</name>
</gene>
<keyword evidence="3" id="KW-0812">Transmembrane</keyword>
<dbReference type="SUPFAM" id="SSF56935">
    <property type="entry name" value="Porins"/>
    <property type="match status" value="1"/>
</dbReference>
<dbReference type="PANTHER" id="PTHR35093">
    <property type="entry name" value="OUTER MEMBRANE PROTEIN NMB0088-RELATED"/>
    <property type="match status" value="1"/>
</dbReference>
<organism evidence="7">
    <name type="scientific">hydrothermal vent metagenome</name>
    <dbReference type="NCBI Taxonomy" id="652676"/>
    <lineage>
        <taxon>unclassified sequences</taxon>
        <taxon>metagenomes</taxon>
        <taxon>ecological metagenomes</taxon>
    </lineage>
</organism>
<dbReference type="Gene3D" id="2.40.160.60">
    <property type="entry name" value="Outer membrane protein transport protein (OMPP1/FadL/TodX)"/>
    <property type="match status" value="1"/>
</dbReference>
<dbReference type="GO" id="GO:0015483">
    <property type="term" value="F:long-chain fatty acid transporting porin activity"/>
    <property type="evidence" value="ECO:0007669"/>
    <property type="project" value="TreeGrafter"/>
</dbReference>
<name>A0A3B0U7E7_9ZZZZ</name>
<dbReference type="AlphaFoldDB" id="A0A3B0U7E7"/>
<dbReference type="EMBL" id="UOEP01000065">
    <property type="protein sequence ID" value="VAW16674.1"/>
    <property type="molecule type" value="Genomic_DNA"/>
</dbReference>
<dbReference type="PANTHER" id="PTHR35093:SF8">
    <property type="entry name" value="OUTER MEMBRANE PROTEIN NMB0088-RELATED"/>
    <property type="match status" value="1"/>
</dbReference>
<evidence type="ECO:0000256" key="6">
    <source>
        <dbReference type="ARBA" id="ARBA00023237"/>
    </source>
</evidence>
<evidence type="ECO:0000256" key="1">
    <source>
        <dbReference type="ARBA" id="ARBA00004571"/>
    </source>
</evidence>
<reference evidence="7" key="1">
    <citation type="submission" date="2018-06" db="EMBL/GenBank/DDBJ databases">
        <authorList>
            <person name="Zhirakovskaya E."/>
        </authorList>
    </citation>
    <scope>NUCLEOTIDE SEQUENCE</scope>
</reference>
<evidence type="ECO:0000256" key="2">
    <source>
        <dbReference type="ARBA" id="ARBA00022452"/>
    </source>
</evidence>
<evidence type="ECO:0000256" key="3">
    <source>
        <dbReference type="ARBA" id="ARBA00022692"/>
    </source>
</evidence>
<evidence type="ECO:0000256" key="5">
    <source>
        <dbReference type="ARBA" id="ARBA00023136"/>
    </source>
</evidence>
<keyword evidence="2" id="KW-1134">Transmembrane beta strand</keyword>
<evidence type="ECO:0008006" key="8">
    <source>
        <dbReference type="Google" id="ProtNLM"/>
    </source>
</evidence>
<dbReference type="GO" id="GO:0009279">
    <property type="term" value="C:cell outer membrane"/>
    <property type="evidence" value="ECO:0007669"/>
    <property type="project" value="UniProtKB-SubCell"/>
</dbReference>
<sequence length="493" mass="52860">MKKLTLMPVIILLLVQSAIAGGIVTNTNQSAAWIRTLVRDASTGIDAVYYNPAGLMKLDNGFHLSLNSQAIFQNKDVSNSFPYLSHNEFNGKVTAPVFPGIYAAYKMDKLAFSFGFNPIGGGGGAKFDRGLPSFEIPIAALVPMLQGSLAPIDNAVLSATGADPGFRNVSGYNANILFEGTSVYFGFQLGASYKINDVISIAVGGRYIMSKNTYNGYLKDIKINAPASYGGTQSPGNYLRTVAGAIGGYNPGGAAVLNGTAAVIDAKTADVKVDAVQKGSGITPFIGVNISPNEDLNIGLKYEMPTKIELTNETVVDGTGMFPDKKVTRGDMPAMFSVGVDYQASTKLSITSGLHYYFDKPAYYGKTAMVNNVAVQVNNEDLIDNNYWEIGLGLEYMLGEKLGVSAGYLRAQTGVNENYQTDLSFSLSSNTVGGGIFYALTEKMMLNLGVAYTKYEDGVKNYTYNLSQTVSVPYTNTFYKDNLLMAIGLDISF</sequence>
<evidence type="ECO:0000256" key="4">
    <source>
        <dbReference type="ARBA" id="ARBA00022729"/>
    </source>
</evidence>
<protein>
    <recommendedName>
        <fullName evidence="8">Long-chain fatty acid transport protein</fullName>
    </recommendedName>
</protein>
<keyword evidence="6" id="KW-0998">Cell outer membrane</keyword>
<keyword evidence="5" id="KW-0472">Membrane</keyword>
<accession>A0A3B0U7E7</accession>
<keyword evidence="4" id="KW-0732">Signal</keyword>
<evidence type="ECO:0000313" key="7">
    <source>
        <dbReference type="EMBL" id="VAW16674.1"/>
    </source>
</evidence>
<comment type="subcellular location">
    <subcellularLocation>
        <location evidence="1">Cell outer membrane</location>
        <topology evidence="1">Multi-pass membrane protein</topology>
    </subcellularLocation>
</comment>